<accession>A0A0V0U1D7</accession>
<sequence>MQTQRKIFRYLVTCILSKKGKLDLERSHLLASIMLEILLVFSKKNQIRSINLASWWSRSFTYFEGFTMHYENNY</sequence>
<protein>
    <submittedName>
        <fullName evidence="1">Uncharacterized protein</fullName>
    </submittedName>
</protein>
<comment type="caution">
    <text evidence="1">The sequence shown here is derived from an EMBL/GenBank/DDBJ whole genome shotgun (WGS) entry which is preliminary data.</text>
</comment>
<dbReference type="AlphaFoldDB" id="A0A0V0U1D7"/>
<proteinExistence type="predicted"/>
<evidence type="ECO:0000313" key="1">
    <source>
        <dbReference type="EMBL" id="KRX45074.1"/>
    </source>
</evidence>
<dbReference type="EMBL" id="JYDJ01000083">
    <property type="protein sequence ID" value="KRX45074.1"/>
    <property type="molecule type" value="Genomic_DNA"/>
</dbReference>
<keyword evidence="2" id="KW-1185">Reference proteome</keyword>
<evidence type="ECO:0000313" key="2">
    <source>
        <dbReference type="Proteomes" id="UP000055048"/>
    </source>
</evidence>
<reference evidence="1 2" key="1">
    <citation type="submission" date="2015-01" db="EMBL/GenBank/DDBJ databases">
        <title>Evolution of Trichinella species and genotypes.</title>
        <authorList>
            <person name="Korhonen P.K."/>
            <person name="Edoardo P."/>
            <person name="Giuseppe L.R."/>
            <person name="Gasser R.B."/>
        </authorList>
    </citation>
    <scope>NUCLEOTIDE SEQUENCE [LARGE SCALE GENOMIC DNA]</scope>
    <source>
        <strain evidence="1">ISS417</strain>
    </source>
</reference>
<organism evidence="1 2">
    <name type="scientific">Trichinella murrelli</name>
    <dbReference type="NCBI Taxonomy" id="144512"/>
    <lineage>
        <taxon>Eukaryota</taxon>
        <taxon>Metazoa</taxon>
        <taxon>Ecdysozoa</taxon>
        <taxon>Nematoda</taxon>
        <taxon>Enoplea</taxon>
        <taxon>Dorylaimia</taxon>
        <taxon>Trichinellida</taxon>
        <taxon>Trichinellidae</taxon>
        <taxon>Trichinella</taxon>
    </lineage>
</organism>
<dbReference type="Proteomes" id="UP000055048">
    <property type="component" value="Unassembled WGS sequence"/>
</dbReference>
<name>A0A0V0U1D7_9BILA</name>
<gene>
    <name evidence="1" type="ORF">T05_9164</name>
</gene>